<evidence type="ECO:0000256" key="1">
    <source>
        <dbReference type="SAM" id="Phobius"/>
    </source>
</evidence>
<evidence type="ECO:0008006" key="4">
    <source>
        <dbReference type="Google" id="ProtNLM"/>
    </source>
</evidence>
<comment type="caution">
    <text evidence="2">The sequence shown here is derived from an EMBL/GenBank/DDBJ whole genome shotgun (WGS) entry which is preliminary data.</text>
</comment>
<feature type="transmembrane region" description="Helical" evidence="1">
    <location>
        <begin position="6"/>
        <end position="27"/>
    </location>
</feature>
<feature type="transmembrane region" description="Helical" evidence="1">
    <location>
        <begin position="88"/>
        <end position="107"/>
    </location>
</feature>
<keyword evidence="3" id="KW-1185">Reference proteome</keyword>
<gene>
    <name evidence="2" type="ORF">ACFOY0_02795</name>
</gene>
<protein>
    <recommendedName>
        <fullName evidence="4">DoxX family protein</fullName>
    </recommendedName>
</protein>
<proteinExistence type="predicted"/>
<evidence type="ECO:0000313" key="3">
    <source>
        <dbReference type="Proteomes" id="UP001595719"/>
    </source>
</evidence>
<organism evidence="2 3">
    <name type="scientific">Flavobacterium quisquiliarum</name>
    <dbReference type="NCBI Taxonomy" id="1834436"/>
    <lineage>
        <taxon>Bacteria</taxon>
        <taxon>Pseudomonadati</taxon>
        <taxon>Bacteroidota</taxon>
        <taxon>Flavobacteriia</taxon>
        <taxon>Flavobacteriales</taxon>
        <taxon>Flavobacteriaceae</taxon>
        <taxon>Flavobacterium</taxon>
    </lineage>
</organism>
<name>A0ABV8W1S2_9FLAO</name>
<reference evidence="3" key="1">
    <citation type="journal article" date="2019" name="Int. J. Syst. Evol. Microbiol.">
        <title>The Global Catalogue of Microorganisms (GCM) 10K type strain sequencing project: providing services to taxonomists for standard genome sequencing and annotation.</title>
        <authorList>
            <consortium name="The Broad Institute Genomics Platform"/>
            <consortium name="The Broad Institute Genome Sequencing Center for Infectious Disease"/>
            <person name="Wu L."/>
            <person name="Ma J."/>
        </authorList>
    </citation>
    <scope>NUCLEOTIDE SEQUENCE [LARGE SCALE GENOMIC DNA]</scope>
    <source>
        <strain evidence="3">CGMCC 1.15345</strain>
    </source>
</reference>
<keyword evidence="1" id="KW-0812">Transmembrane</keyword>
<feature type="transmembrane region" description="Helical" evidence="1">
    <location>
        <begin position="62"/>
        <end position="82"/>
    </location>
</feature>
<evidence type="ECO:0000313" key="2">
    <source>
        <dbReference type="EMBL" id="MFC4389914.1"/>
    </source>
</evidence>
<dbReference type="RefSeq" id="WP_179003692.1">
    <property type="nucleotide sequence ID" value="NZ_JBHSCO010000001.1"/>
</dbReference>
<feature type="transmembrane region" description="Helical" evidence="1">
    <location>
        <begin position="114"/>
        <end position="138"/>
    </location>
</feature>
<sequence length="274" mass="32608">MNWQKIHLFLHTFCRYFLATIIILYAYGKILKTQFVSQPSVYDMPIGSLDGFRLTWYYYGYCNWYPIVIAVTQIISSLLLFFRKTTRIGIILFLTFMINILLTDFAYDINAKGIAITLTLMAFFVLFSDYEVFIKYFLEEPPLYQNSDRPKWINKISAIKFIYIPAVFIGFFIMFSILKTKYMSQDNFYGTWENLQTKERLHFENLNNFQMNKTDRLESIVNGEYSFTKDSLTLKSNDNSQNKTKNYLKGKYIIHQSDLTITTKTDNLKFRRIR</sequence>
<keyword evidence="1" id="KW-1133">Transmembrane helix</keyword>
<keyword evidence="1" id="KW-0472">Membrane</keyword>
<accession>A0ABV8W1S2</accession>
<dbReference type="Proteomes" id="UP001595719">
    <property type="component" value="Unassembled WGS sequence"/>
</dbReference>
<feature type="transmembrane region" description="Helical" evidence="1">
    <location>
        <begin position="158"/>
        <end position="178"/>
    </location>
</feature>
<dbReference type="EMBL" id="JBHSCO010000001">
    <property type="protein sequence ID" value="MFC4389914.1"/>
    <property type="molecule type" value="Genomic_DNA"/>
</dbReference>